<dbReference type="RefSeq" id="WP_108565794.1">
    <property type="nucleotide sequence ID" value="NZ_CP031769.1"/>
</dbReference>
<evidence type="ECO:0000313" key="6">
    <source>
        <dbReference type="EMBL" id="AXR05087.1"/>
    </source>
</evidence>
<reference evidence="6 7" key="1">
    <citation type="submission" date="2018-08" db="EMBL/GenBank/DDBJ databases">
        <title>Salinimonas sediminis sp. nov., a piezophilic bacterium isolated from a deep-sea sediment sample from the New Britain Trench.</title>
        <authorList>
            <person name="Cao J."/>
        </authorList>
    </citation>
    <scope>NUCLEOTIDE SEQUENCE [LARGE SCALE GENOMIC DNA]</scope>
    <source>
        <strain evidence="6 7">N102</strain>
    </source>
</reference>
<dbReference type="InterPro" id="IPR036388">
    <property type="entry name" value="WH-like_DNA-bd_sf"/>
</dbReference>
<organism evidence="6 7">
    <name type="scientific">Salinimonas sediminis</name>
    <dbReference type="NCBI Taxonomy" id="2303538"/>
    <lineage>
        <taxon>Bacteria</taxon>
        <taxon>Pseudomonadati</taxon>
        <taxon>Pseudomonadota</taxon>
        <taxon>Gammaproteobacteria</taxon>
        <taxon>Alteromonadales</taxon>
        <taxon>Alteromonadaceae</taxon>
        <taxon>Alteromonas/Salinimonas group</taxon>
        <taxon>Salinimonas</taxon>
    </lineage>
</organism>
<dbReference type="Proteomes" id="UP000262073">
    <property type="component" value="Chromosome"/>
</dbReference>
<dbReference type="InterPro" id="IPR011991">
    <property type="entry name" value="ArsR-like_HTH"/>
</dbReference>
<dbReference type="Pfam" id="PF01022">
    <property type="entry name" value="HTH_5"/>
    <property type="match status" value="1"/>
</dbReference>
<dbReference type="CDD" id="cd00090">
    <property type="entry name" value="HTH_ARSR"/>
    <property type="match status" value="1"/>
</dbReference>
<dbReference type="PANTHER" id="PTHR33154">
    <property type="entry name" value="TRANSCRIPTIONAL REGULATOR, ARSR FAMILY"/>
    <property type="match status" value="1"/>
</dbReference>
<sequence>MSPLAFYKCLADDTRLKVLLLLVGNEELCVCDLIDALQLSQPKISRHLADLRKCDLVAGERRGKWVYYRLHPALPGWAKDVLTTTEHHHQAYLTTAQRNLAEAACSSCNVRDEQ</sequence>
<dbReference type="GO" id="GO:0003677">
    <property type="term" value="F:DNA binding"/>
    <property type="evidence" value="ECO:0007669"/>
    <property type="project" value="UniProtKB-KW"/>
</dbReference>
<dbReference type="Gene3D" id="1.10.10.10">
    <property type="entry name" value="Winged helix-like DNA-binding domain superfamily/Winged helix DNA-binding domain"/>
    <property type="match status" value="1"/>
</dbReference>
<evidence type="ECO:0000256" key="1">
    <source>
        <dbReference type="ARBA" id="ARBA00022849"/>
    </source>
</evidence>
<dbReference type="InterPro" id="IPR036390">
    <property type="entry name" value="WH_DNA-bd_sf"/>
</dbReference>
<evidence type="ECO:0000256" key="3">
    <source>
        <dbReference type="ARBA" id="ARBA00023125"/>
    </source>
</evidence>
<dbReference type="SMART" id="SM00418">
    <property type="entry name" value="HTH_ARSR"/>
    <property type="match status" value="1"/>
</dbReference>
<dbReference type="EMBL" id="CP031769">
    <property type="protein sequence ID" value="AXR05087.1"/>
    <property type="molecule type" value="Genomic_DNA"/>
</dbReference>
<keyword evidence="4" id="KW-0804">Transcription</keyword>
<dbReference type="AlphaFoldDB" id="A0A346NHT0"/>
<protein>
    <submittedName>
        <fullName evidence="6">ArsR family transcriptional regulator</fullName>
    </submittedName>
</protein>
<accession>A0A346NHT0</accession>
<dbReference type="OrthoDB" id="9793058at2"/>
<dbReference type="InterPro" id="IPR051081">
    <property type="entry name" value="HTH_MetalResp_TranReg"/>
</dbReference>
<dbReference type="FunFam" id="1.10.10.10:FF:000279">
    <property type="entry name" value="Transcriptional regulator, ArsR family"/>
    <property type="match status" value="1"/>
</dbReference>
<dbReference type="NCBIfam" id="NF007528">
    <property type="entry name" value="PRK10141.1"/>
    <property type="match status" value="1"/>
</dbReference>
<dbReference type="PANTHER" id="PTHR33154:SF18">
    <property type="entry name" value="ARSENICAL RESISTANCE OPERON REPRESSOR"/>
    <property type="match status" value="1"/>
</dbReference>
<name>A0A346NHT0_9ALTE</name>
<keyword evidence="3" id="KW-0238">DNA-binding</keyword>
<dbReference type="GO" id="GO:0046685">
    <property type="term" value="P:response to arsenic-containing substance"/>
    <property type="evidence" value="ECO:0007669"/>
    <property type="project" value="UniProtKB-KW"/>
</dbReference>
<dbReference type="InterPro" id="IPR001845">
    <property type="entry name" value="HTH_ArsR_DNA-bd_dom"/>
</dbReference>
<dbReference type="SUPFAM" id="SSF46785">
    <property type="entry name" value="Winged helix' DNA-binding domain"/>
    <property type="match status" value="1"/>
</dbReference>
<evidence type="ECO:0000256" key="4">
    <source>
        <dbReference type="ARBA" id="ARBA00023163"/>
    </source>
</evidence>
<dbReference type="PROSITE" id="PS50987">
    <property type="entry name" value="HTH_ARSR_2"/>
    <property type="match status" value="1"/>
</dbReference>
<evidence type="ECO:0000259" key="5">
    <source>
        <dbReference type="PROSITE" id="PS50987"/>
    </source>
</evidence>
<gene>
    <name evidence="6" type="ORF">D0Y50_01110</name>
</gene>
<dbReference type="PRINTS" id="PR00778">
    <property type="entry name" value="HTHARSR"/>
</dbReference>
<proteinExistence type="predicted"/>
<evidence type="ECO:0000313" key="7">
    <source>
        <dbReference type="Proteomes" id="UP000262073"/>
    </source>
</evidence>
<dbReference type="InterPro" id="IPR018334">
    <property type="entry name" value="ArsR_HTH"/>
</dbReference>
<dbReference type="NCBIfam" id="NF033788">
    <property type="entry name" value="HTH_metalloreg"/>
    <property type="match status" value="1"/>
</dbReference>
<keyword evidence="7" id="KW-1185">Reference proteome</keyword>
<keyword evidence="2" id="KW-0805">Transcription regulation</keyword>
<dbReference type="PROSITE" id="PS00846">
    <property type="entry name" value="HTH_ARSR_1"/>
    <property type="match status" value="1"/>
</dbReference>
<dbReference type="KEGG" id="salm:D0Y50_01110"/>
<keyword evidence="1" id="KW-0059">Arsenical resistance</keyword>
<feature type="domain" description="HTH arsR-type" evidence="5">
    <location>
        <begin position="1"/>
        <end position="89"/>
    </location>
</feature>
<dbReference type="GO" id="GO:0003700">
    <property type="term" value="F:DNA-binding transcription factor activity"/>
    <property type="evidence" value="ECO:0007669"/>
    <property type="project" value="InterPro"/>
</dbReference>
<evidence type="ECO:0000256" key="2">
    <source>
        <dbReference type="ARBA" id="ARBA00023015"/>
    </source>
</evidence>